<accession>A0ABV9M7D2</accession>
<organism evidence="1 2">
    <name type="scientific">Planococcus dechangensis</name>
    <dbReference type="NCBI Taxonomy" id="1176255"/>
    <lineage>
        <taxon>Bacteria</taxon>
        <taxon>Bacillati</taxon>
        <taxon>Bacillota</taxon>
        <taxon>Bacilli</taxon>
        <taxon>Bacillales</taxon>
        <taxon>Caryophanaceae</taxon>
        <taxon>Planococcus</taxon>
    </lineage>
</organism>
<reference evidence="2" key="1">
    <citation type="journal article" date="2019" name="Int. J. Syst. Evol. Microbiol.">
        <title>The Global Catalogue of Microorganisms (GCM) 10K type strain sequencing project: providing services to taxonomists for standard genome sequencing and annotation.</title>
        <authorList>
            <consortium name="The Broad Institute Genomics Platform"/>
            <consortium name="The Broad Institute Genome Sequencing Center for Infectious Disease"/>
            <person name="Wu L."/>
            <person name="Ma J."/>
        </authorList>
    </citation>
    <scope>NUCLEOTIDE SEQUENCE [LARGE SCALE GENOMIC DNA]</scope>
    <source>
        <strain evidence="2">CGMCC 1.12151</strain>
    </source>
</reference>
<protein>
    <recommendedName>
        <fullName evidence="3">DUF4304 domain-containing protein</fullName>
    </recommendedName>
</protein>
<dbReference type="EMBL" id="JBHSGL010000004">
    <property type="protein sequence ID" value="MFC4711756.1"/>
    <property type="molecule type" value="Genomic_DNA"/>
</dbReference>
<dbReference type="Proteomes" id="UP001595932">
    <property type="component" value="Unassembled WGS sequence"/>
</dbReference>
<dbReference type="RefSeq" id="WP_377276508.1">
    <property type="nucleotide sequence ID" value="NZ_JBHSGL010000004.1"/>
</dbReference>
<keyword evidence="2" id="KW-1185">Reference proteome</keyword>
<evidence type="ECO:0008006" key="3">
    <source>
        <dbReference type="Google" id="ProtNLM"/>
    </source>
</evidence>
<evidence type="ECO:0000313" key="1">
    <source>
        <dbReference type="EMBL" id="MFC4711756.1"/>
    </source>
</evidence>
<sequence>MIGSPEINKIIRKTLSPVLKESGFTKVNTRHNWAWIGNSIWVLDITAVGKYFSDVTGWPPMSIHVELGIYYDFIPAIDEYLKIDGQEKFLPKAHQCHLQCELLSNLDQSEYLSSLDNHVEQTRKDLWWIEPDGSNVEKVVENIKQSFLNEGYNWLKENTEIESAFIEIEKERDGWNKFYKAKYFAKHLNEQSKFKLYTHLFEQEQERIK</sequence>
<gene>
    <name evidence="1" type="ORF">ACFO5U_02770</name>
</gene>
<comment type="caution">
    <text evidence="1">The sequence shown here is derived from an EMBL/GenBank/DDBJ whole genome shotgun (WGS) entry which is preliminary data.</text>
</comment>
<evidence type="ECO:0000313" key="2">
    <source>
        <dbReference type="Proteomes" id="UP001595932"/>
    </source>
</evidence>
<proteinExistence type="predicted"/>
<name>A0ABV9M7D2_9BACL</name>